<evidence type="ECO:0000313" key="1">
    <source>
        <dbReference type="EMBL" id="RUR76444.1"/>
    </source>
</evidence>
<organism evidence="1 2">
    <name type="scientific">Chlorogloeopsis fritschii PCC 6912</name>
    <dbReference type="NCBI Taxonomy" id="211165"/>
    <lineage>
        <taxon>Bacteria</taxon>
        <taxon>Bacillati</taxon>
        <taxon>Cyanobacteriota</taxon>
        <taxon>Cyanophyceae</taxon>
        <taxon>Nostocales</taxon>
        <taxon>Chlorogloeopsidaceae</taxon>
        <taxon>Chlorogloeopsis</taxon>
    </lineage>
</organism>
<name>A0A433N4Z0_CHLFR</name>
<accession>A0A433N4Z0</accession>
<dbReference type="Proteomes" id="UP000268857">
    <property type="component" value="Unassembled WGS sequence"/>
</dbReference>
<evidence type="ECO:0000313" key="2">
    <source>
        <dbReference type="Proteomes" id="UP000268857"/>
    </source>
</evidence>
<keyword evidence="2" id="KW-1185">Reference proteome</keyword>
<dbReference type="EMBL" id="RSCJ01000020">
    <property type="protein sequence ID" value="RUR76444.1"/>
    <property type="molecule type" value="Genomic_DNA"/>
</dbReference>
<comment type="caution">
    <text evidence="1">The sequence shown here is derived from an EMBL/GenBank/DDBJ whole genome shotgun (WGS) entry which is preliminary data.</text>
</comment>
<protein>
    <submittedName>
        <fullName evidence="1">Uncharacterized protein</fullName>
    </submittedName>
</protein>
<proteinExistence type="predicted"/>
<reference evidence="1 2" key="1">
    <citation type="journal article" date="2019" name="Genome Biol. Evol.">
        <title>Day and night: Metabolic profiles and evolutionary relationships of six axenic non-marine cyanobacteria.</title>
        <authorList>
            <person name="Will S.E."/>
            <person name="Henke P."/>
            <person name="Boedeker C."/>
            <person name="Huang S."/>
            <person name="Brinkmann H."/>
            <person name="Rohde M."/>
            <person name="Jarek M."/>
            <person name="Friedl T."/>
            <person name="Seufert S."/>
            <person name="Schumacher M."/>
            <person name="Overmann J."/>
            <person name="Neumann-Schaal M."/>
            <person name="Petersen J."/>
        </authorList>
    </citation>
    <scope>NUCLEOTIDE SEQUENCE [LARGE SCALE GENOMIC DNA]</scope>
    <source>
        <strain evidence="1 2">PCC 6912</strain>
    </source>
</reference>
<gene>
    <name evidence="1" type="ORF">PCC6912_42320</name>
</gene>
<sequence>MQAILSYISYSIRTYYGVEHDKSNKTVLNDTECPVSEWEISRVDLGSKYDVAIFNVFHN</sequence>
<dbReference type="AlphaFoldDB" id="A0A433N4Z0"/>